<protein>
    <submittedName>
        <fullName evidence="1">Uncharacterized protein</fullName>
    </submittedName>
</protein>
<gene>
    <name evidence="1" type="ORF">FH608_046550</name>
</gene>
<sequence length="120" mass="12649">MTVFSRAHLGDRLQIAGVRVGKLGRGESWSKPLLLIGEPVPCGDGPCKALTCDALNPEGKTVHLHLNGSREVHVLERGPASELDAREGAFLAEHAETPTVGGGPDIGGEAEDLYRTEKGT</sequence>
<evidence type="ECO:0000313" key="2">
    <source>
        <dbReference type="Proteomes" id="UP000312512"/>
    </source>
</evidence>
<reference evidence="1 2" key="1">
    <citation type="submission" date="2019-10" db="EMBL/GenBank/DDBJ databases">
        <title>Nonomuraea sp. nov., isolated from Phyllanthus amarus.</title>
        <authorList>
            <person name="Klykleung N."/>
            <person name="Tanasupawat S."/>
        </authorList>
    </citation>
    <scope>NUCLEOTIDE SEQUENCE [LARGE SCALE GENOMIC DNA]</scope>
    <source>
        <strain evidence="1 2">PA1-10</strain>
    </source>
</reference>
<dbReference type="Proteomes" id="UP000312512">
    <property type="component" value="Unassembled WGS sequence"/>
</dbReference>
<dbReference type="EMBL" id="VDLX02000028">
    <property type="protein sequence ID" value="KAB8186954.1"/>
    <property type="molecule type" value="Genomic_DNA"/>
</dbReference>
<proteinExistence type="predicted"/>
<organism evidence="1 2">
    <name type="scientific">Nonomuraea phyllanthi</name>
    <dbReference type="NCBI Taxonomy" id="2219224"/>
    <lineage>
        <taxon>Bacteria</taxon>
        <taxon>Bacillati</taxon>
        <taxon>Actinomycetota</taxon>
        <taxon>Actinomycetes</taxon>
        <taxon>Streptosporangiales</taxon>
        <taxon>Streptosporangiaceae</taxon>
        <taxon>Nonomuraea</taxon>
    </lineage>
</organism>
<keyword evidence="2" id="KW-1185">Reference proteome</keyword>
<dbReference type="RefSeq" id="WP_139637618.1">
    <property type="nucleotide sequence ID" value="NZ_VDLX02000028.1"/>
</dbReference>
<accession>A0A5C4V6Y0</accession>
<dbReference type="AlphaFoldDB" id="A0A5C4V6Y0"/>
<name>A0A5C4V6Y0_9ACTN</name>
<evidence type="ECO:0000313" key="1">
    <source>
        <dbReference type="EMBL" id="KAB8186954.1"/>
    </source>
</evidence>
<comment type="caution">
    <text evidence="1">The sequence shown here is derived from an EMBL/GenBank/DDBJ whole genome shotgun (WGS) entry which is preliminary data.</text>
</comment>